<reference evidence="2 3" key="1">
    <citation type="submission" date="2019-07" db="EMBL/GenBank/DDBJ databases">
        <title>De Novo Assembly of kiwifruit Actinidia rufa.</title>
        <authorList>
            <person name="Sugita-Konishi S."/>
            <person name="Sato K."/>
            <person name="Mori E."/>
            <person name="Abe Y."/>
            <person name="Kisaki G."/>
            <person name="Hamano K."/>
            <person name="Suezawa K."/>
            <person name="Otani M."/>
            <person name="Fukuda T."/>
            <person name="Manabe T."/>
            <person name="Gomi K."/>
            <person name="Tabuchi M."/>
            <person name="Akimitsu K."/>
            <person name="Kataoka I."/>
        </authorList>
    </citation>
    <scope>NUCLEOTIDE SEQUENCE [LARGE SCALE GENOMIC DNA]</scope>
    <source>
        <strain evidence="3">cv. Fuchu</strain>
    </source>
</reference>
<name>A0A7J0FAG7_9ERIC</name>
<evidence type="ECO:0000259" key="1">
    <source>
        <dbReference type="PROSITE" id="PS50994"/>
    </source>
</evidence>
<dbReference type="PANTHER" id="PTHR48475:SF2">
    <property type="entry name" value="RIBONUCLEASE H"/>
    <property type="match status" value="1"/>
</dbReference>
<dbReference type="Proteomes" id="UP000585474">
    <property type="component" value="Unassembled WGS sequence"/>
</dbReference>
<protein>
    <recommendedName>
        <fullName evidence="1">Integrase catalytic domain-containing protein</fullName>
    </recommendedName>
</protein>
<dbReference type="GO" id="GO:0015074">
    <property type="term" value="P:DNA integration"/>
    <property type="evidence" value="ECO:0007669"/>
    <property type="project" value="InterPro"/>
</dbReference>
<organism evidence="2 3">
    <name type="scientific">Actinidia rufa</name>
    <dbReference type="NCBI Taxonomy" id="165716"/>
    <lineage>
        <taxon>Eukaryota</taxon>
        <taxon>Viridiplantae</taxon>
        <taxon>Streptophyta</taxon>
        <taxon>Embryophyta</taxon>
        <taxon>Tracheophyta</taxon>
        <taxon>Spermatophyta</taxon>
        <taxon>Magnoliopsida</taxon>
        <taxon>eudicotyledons</taxon>
        <taxon>Gunneridae</taxon>
        <taxon>Pentapetalae</taxon>
        <taxon>asterids</taxon>
        <taxon>Ericales</taxon>
        <taxon>Actinidiaceae</taxon>
        <taxon>Actinidia</taxon>
    </lineage>
</organism>
<evidence type="ECO:0000313" key="3">
    <source>
        <dbReference type="Proteomes" id="UP000585474"/>
    </source>
</evidence>
<dbReference type="GO" id="GO:0003676">
    <property type="term" value="F:nucleic acid binding"/>
    <property type="evidence" value="ECO:0007669"/>
    <property type="project" value="InterPro"/>
</dbReference>
<gene>
    <name evidence="2" type="ORF">Acr_10g0010750</name>
</gene>
<dbReference type="PROSITE" id="PS50994">
    <property type="entry name" value="INTEGRASE"/>
    <property type="match status" value="1"/>
</dbReference>
<dbReference type="EMBL" id="BJWL01000010">
    <property type="protein sequence ID" value="GFY95690.1"/>
    <property type="molecule type" value="Genomic_DNA"/>
</dbReference>
<evidence type="ECO:0000313" key="2">
    <source>
        <dbReference type="EMBL" id="GFY95690.1"/>
    </source>
</evidence>
<dbReference type="InterPro" id="IPR001584">
    <property type="entry name" value="Integrase_cat-core"/>
</dbReference>
<dbReference type="SUPFAM" id="SSF53098">
    <property type="entry name" value="Ribonuclease H-like"/>
    <property type="match status" value="1"/>
</dbReference>
<dbReference type="AlphaFoldDB" id="A0A7J0FAG7"/>
<dbReference type="InterPro" id="IPR012337">
    <property type="entry name" value="RNaseH-like_sf"/>
</dbReference>
<dbReference type="InterPro" id="IPR036397">
    <property type="entry name" value="RNaseH_sf"/>
</dbReference>
<sequence length="227" mass="26040">MERDAMIFTRKYDKCQRIAPVSYLPHTEMVIISNNARQFDNGGFKLFCSDLAISHHFSSPGHPQVNGQVEVTNRIILKNLKARLEKSKGEWAEDLLSILWAYHTISRIPMGELPFSMVYGTESVISVEIGILSFRTSNFNKENNKAKLRLNFDLLDEKREPFLPGDLILRKVTLSTMKPNAGKLGFTWEGPFKVVKVSRLGTYWLEDMGGKALSHPYNVEHLKKYYQ</sequence>
<comment type="caution">
    <text evidence="2">The sequence shown here is derived from an EMBL/GenBank/DDBJ whole genome shotgun (WGS) entry which is preliminary data.</text>
</comment>
<keyword evidence="3" id="KW-1185">Reference proteome</keyword>
<dbReference type="Gene3D" id="3.30.420.10">
    <property type="entry name" value="Ribonuclease H-like superfamily/Ribonuclease H"/>
    <property type="match status" value="1"/>
</dbReference>
<accession>A0A7J0FAG7</accession>
<feature type="domain" description="Integrase catalytic" evidence="1">
    <location>
        <begin position="1"/>
        <end position="122"/>
    </location>
</feature>
<dbReference type="PANTHER" id="PTHR48475">
    <property type="entry name" value="RIBONUCLEASE H"/>
    <property type="match status" value="1"/>
</dbReference>
<dbReference type="OrthoDB" id="1934939at2759"/>
<proteinExistence type="predicted"/>